<evidence type="ECO:0000256" key="2">
    <source>
        <dbReference type="ARBA" id="ARBA00005582"/>
    </source>
</evidence>
<dbReference type="InterPro" id="IPR020084">
    <property type="entry name" value="NUDIX_hydrolase_CS"/>
</dbReference>
<dbReference type="Proteomes" id="UP000562984">
    <property type="component" value="Unassembled WGS sequence"/>
</dbReference>
<feature type="domain" description="Nudix hydrolase" evidence="7">
    <location>
        <begin position="14"/>
        <end position="154"/>
    </location>
</feature>
<protein>
    <submittedName>
        <fullName evidence="8">NUDIX domain-containing protein</fullName>
    </submittedName>
</protein>
<evidence type="ECO:0000256" key="4">
    <source>
        <dbReference type="ARBA" id="ARBA00022842"/>
    </source>
</evidence>
<dbReference type="RefSeq" id="WP_171201220.1">
    <property type="nucleotide sequence ID" value="NZ_JABEND010000014.1"/>
</dbReference>
<dbReference type="InterPro" id="IPR000086">
    <property type="entry name" value="NUDIX_hydrolase_dom"/>
</dbReference>
<dbReference type="CDD" id="cd04685">
    <property type="entry name" value="NUDIX_Hydrolase"/>
    <property type="match status" value="1"/>
</dbReference>
<dbReference type="GO" id="GO:0016787">
    <property type="term" value="F:hydrolase activity"/>
    <property type="evidence" value="ECO:0007669"/>
    <property type="project" value="UniProtKB-KW"/>
</dbReference>
<dbReference type="EMBL" id="JABEND010000014">
    <property type="protein sequence ID" value="NNG37527.1"/>
    <property type="molecule type" value="Genomic_DNA"/>
</dbReference>
<feature type="region of interest" description="Disordered" evidence="6">
    <location>
        <begin position="161"/>
        <end position="188"/>
    </location>
</feature>
<evidence type="ECO:0000256" key="3">
    <source>
        <dbReference type="ARBA" id="ARBA00022801"/>
    </source>
</evidence>
<dbReference type="InterPro" id="IPR015797">
    <property type="entry name" value="NUDIX_hydrolase-like_dom_sf"/>
</dbReference>
<dbReference type="PANTHER" id="PTHR43046:SF12">
    <property type="entry name" value="GDP-MANNOSE MANNOSYL HYDROLASE"/>
    <property type="match status" value="1"/>
</dbReference>
<keyword evidence="9" id="KW-1185">Reference proteome</keyword>
<dbReference type="PRINTS" id="PR00502">
    <property type="entry name" value="NUDIXFAMILY"/>
</dbReference>
<evidence type="ECO:0000259" key="7">
    <source>
        <dbReference type="PROSITE" id="PS51462"/>
    </source>
</evidence>
<reference evidence="8 9" key="1">
    <citation type="submission" date="2020-05" db="EMBL/GenBank/DDBJ databases">
        <title>Nakamurella sp. DB0629 isolated from air conditioner.</title>
        <authorList>
            <person name="Kim D.H."/>
            <person name="Kim D.-U."/>
        </authorList>
    </citation>
    <scope>NUCLEOTIDE SEQUENCE [LARGE SCALE GENOMIC DNA]</scope>
    <source>
        <strain evidence="8 9">DB0629</strain>
    </source>
</reference>
<dbReference type="Gene3D" id="3.90.79.10">
    <property type="entry name" value="Nucleoside Triphosphate Pyrophosphohydrolase"/>
    <property type="match status" value="1"/>
</dbReference>
<comment type="similarity">
    <text evidence="2 5">Belongs to the Nudix hydrolase family.</text>
</comment>
<evidence type="ECO:0000256" key="1">
    <source>
        <dbReference type="ARBA" id="ARBA00001946"/>
    </source>
</evidence>
<dbReference type="SUPFAM" id="SSF55811">
    <property type="entry name" value="Nudix"/>
    <property type="match status" value="1"/>
</dbReference>
<name>A0A849AC79_9ACTN</name>
<keyword evidence="3 5" id="KW-0378">Hydrolase</keyword>
<evidence type="ECO:0000256" key="6">
    <source>
        <dbReference type="SAM" id="MobiDB-lite"/>
    </source>
</evidence>
<organism evidence="8 9">
    <name type="scientific">Nakamurella aerolata</name>
    <dbReference type="NCBI Taxonomy" id="1656892"/>
    <lineage>
        <taxon>Bacteria</taxon>
        <taxon>Bacillati</taxon>
        <taxon>Actinomycetota</taxon>
        <taxon>Actinomycetes</taxon>
        <taxon>Nakamurellales</taxon>
        <taxon>Nakamurellaceae</taxon>
        <taxon>Nakamurella</taxon>
    </lineage>
</organism>
<comment type="cofactor">
    <cofactor evidence="1">
        <name>Mg(2+)</name>
        <dbReference type="ChEBI" id="CHEBI:18420"/>
    </cofactor>
</comment>
<proteinExistence type="inferred from homology"/>
<accession>A0A849AC79</accession>
<dbReference type="InterPro" id="IPR020476">
    <property type="entry name" value="Nudix_hydrolase"/>
</dbReference>
<sequence>MNPIKPNPGDRPVQERRTARVLLTDPEGRVLLFADSDPGVPGYRWWITPGGGTEPGESDAKAALRELHEETGLRLHPGKLHGPVATRSVWHGYTDKIVRQHETFFAATVPVFELDLSGHTDAERLTMTAHRWWSRDDLAATDEAIWPRNLVQLLDLSADPEHPAVLEESEESSVRVSAADPSGTPAPD</sequence>
<evidence type="ECO:0000256" key="5">
    <source>
        <dbReference type="RuleBase" id="RU003476"/>
    </source>
</evidence>
<dbReference type="PROSITE" id="PS51462">
    <property type="entry name" value="NUDIX"/>
    <property type="match status" value="1"/>
</dbReference>
<evidence type="ECO:0000313" key="8">
    <source>
        <dbReference type="EMBL" id="NNG37527.1"/>
    </source>
</evidence>
<gene>
    <name evidence="8" type="ORF">HKD39_17850</name>
</gene>
<evidence type="ECO:0000313" key="9">
    <source>
        <dbReference type="Proteomes" id="UP000562984"/>
    </source>
</evidence>
<dbReference type="AlphaFoldDB" id="A0A849AC79"/>
<comment type="caution">
    <text evidence="8">The sequence shown here is derived from an EMBL/GenBank/DDBJ whole genome shotgun (WGS) entry which is preliminary data.</text>
</comment>
<dbReference type="PROSITE" id="PS00893">
    <property type="entry name" value="NUDIX_BOX"/>
    <property type="match status" value="1"/>
</dbReference>
<dbReference type="PANTHER" id="PTHR43046">
    <property type="entry name" value="GDP-MANNOSE MANNOSYL HYDROLASE"/>
    <property type="match status" value="1"/>
</dbReference>
<dbReference type="Pfam" id="PF00293">
    <property type="entry name" value="NUDIX"/>
    <property type="match status" value="1"/>
</dbReference>
<keyword evidence="4" id="KW-0460">Magnesium</keyword>